<protein>
    <submittedName>
        <fullName evidence="2">Uncharacterized protein</fullName>
    </submittedName>
</protein>
<proteinExistence type="predicted"/>
<feature type="region of interest" description="Disordered" evidence="1">
    <location>
        <begin position="279"/>
        <end position="311"/>
    </location>
</feature>
<feature type="compositionally biased region" description="Low complexity" evidence="1">
    <location>
        <begin position="16"/>
        <end position="35"/>
    </location>
</feature>
<feature type="region of interest" description="Disordered" evidence="1">
    <location>
        <begin position="224"/>
        <end position="265"/>
    </location>
</feature>
<feature type="region of interest" description="Disordered" evidence="1">
    <location>
        <begin position="1"/>
        <end position="137"/>
    </location>
</feature>
<dbReference type="EMBL" id="JAWDJO010000170">
    <property type="protein sequence ID" value="KAL1890828.1"/>
    <property type="molecule type" value="Genomic_DNA"/>
</dbReference>
<accession>A0ABR3YR30</accession>
<comment type="caution">
    <text evidence="2">The sequence shown here is derived from an EMBL/GenBank/DDBJ whole genome shotgun (WGS) entry which is preliminary data.</text>
</comment>
<reference evidence="2 3" key="1">
    <citation type="journal article" date="2024" name="IMA Fungus">
        <title>IMA Genome - F19 : A genome assembly and annotation guide to empower mycologists, including annotated draft genome sequences of Ceratocystis pirilliformis, Diaporthe australafricana, Fusarium ophioides, Paecilomyces lecythidis, and Sporothrix stenoceras.</title>
        <authorList>
            <person name="Aylward J."/>
            <person name="Wilson A.M."/>
            <person name="Visagie C.M."/>
            <person name="Spraker J."/>
            <person name="Barnes I."/>
            <person name="Buitendag C."/>
            <person name="Ceriani C."/>
            <person name="Del Mar Angel L."/>
            <person name="du Plessis D."/>
            <person name="Fuchs T."/>
            <person name="Gasser K."/>
            <person name="Kramer D."/>
            <person name="Li W."/>
            <person name="Munsamy K."/>
            <person name="Piso A."/>
            <person name="Price J.L."/>
            <person name="Sonnekus B."/>
            <person name="Thomas C."/>
            <person name="van der Nest A."/>
            <person name="van Dijk A."/>
            <person name="van Heerden A."/>
            <person name="van Vuuren N."/>
            <person name="Yilmaz N."/>
            <person name="Duong T.A."/>
            <person name="van der Merwe N.A."/>
            <person name="Wingfield M.J."/>
            <person name="Wingfield B.D."/>
        </authorList>
    </citation>
    <scope>NUCLEOTIDE SEQUENCE [LARGE SCALE GENOMIC DNA]</scope>
    <source>
        <strain evidence="2 3">CMW 12675</strain>
    </source>
</reference>
<organism evidence="2 3">
    <name type="scientific">Ceratocystis pirilliformis</name>
    <dbReference type="NCBI Taxonomy" id="259994"/>
    <lineage>
        <taxon>Eukaryota</taxon>
        <taxon>Fungi</taxon>
        <taxon>Dikarya</taxon>
        <taxon>Ascomycota</taxon>
        <taxon>Pezizomycotina</taxon>
        <taxon>Sordariomycetes</taxon>
        <taxon>Hypocreomycetidae</taxon>
        <taxon>Microascales</taxon>
        <taxon>Ceratocystidaceae</taxon>
        <taxon>Ceratocystis</taxon>
    </lineage>
</organism>
<sequence>MAPPATPYQFTCGHPSQQPNQQQKQSQASQKYSQSHGNAPTPRFHAASFIPPGYPNNASYNDQPSSILLTNSTPFRAPDARQFRASQLPELPSVSGSANARRVIEDVVSSSPVDRVPESDLGFGDSEDSEAEARASVGVVRRNRTQLDDLVDDTSQDVDLPVRKKRRVSISEESIASMSFDIRTSLGVAEDLMIDEDEDGPEEAVYSAARGSETLLQAEIFSGSVSGRSSDDGTQRLDLNIGDNGGSDYSRFNTSGVSNSGSLAGSDIDARYPLSNLSTPTRALSASPPPQPTFQRAPRFRTASQSTQSTDPEVVHMLFSPPRPRSTKKGTSVYRPHGLAAAMQGWLAHVRGLMGDEEQLRIVQARVTRRMVIAEAIRENGLHSASAEARVRVMLAGVCEGIAPGRVVAISPPTWWADIDGIEWLVASDWRVLGTVGDEFSVSEELECGAPQP</sequence>
<evidence type="ECO:0000256" key="1">
    <source>
        <dbReference type="SAM" id="MobiDB-lite"/>
    </source>
</evidence>
<dbReference type="Proteomes" id="UP001583280">
    <property type="component" value="Unassembled WGS sequence"/>
</dbReference>
<feature type="compositionally biased region" description="Polar residues" evidence="1">
    <location>
        <begin position="302"/>
        <end position="311"/>
    </location>
</feature>
<name>A0ABR3YR30_9PEZI</name>
<gene>
    <name evidence="2" type="ORF">Cpir12675_005224</name>
</gene>
<evidence type="ECO:0000313" key="2">
    <source>
        <dbReference type="EMBL" id="KAL1890828.1"/>
    </source>
</evidence>
<keyword evidence="3" id="KW-1185">Reference proteome</keyword>
<feature type="compositionally biased region" description="Polar residues" evidence="1">
    <location>
        <begin position="56"/>
        <end position="74"/>
    </location>
</feature>
<feature type="compositionally biased region" description="Polar residues" evidence="1">
    <location>
        <begin position="250"/>
        <end position="263"/>
    </location>
</feature>
<evidence type="ECO:0000313" key="3">
    <source>
        <dbReference type="Proteomes" id="UP001583280"/>
    </source>
</evidence>